<dbReference type="HOGENOM" id="CLU_1508832_0_0_0"/>
<comment type="caution">
    <text evidence="1">The sequence shown here is derived from an EMBL/GenBank/DDBJ whole genome shotgun (WGS) entry which is preliminary data.</text>
</comment>
<name>C9MUP8_9FUSO</name>
<dbReference type="AlphaFoldDB" id="C9MUP8"/>
<dbReference type="Proteomes" id="UP000006233">
    <property type="component" value="Unassembled WGS sequence"/>
</dbReference>
<reference evidence="1 2" key="1">
    <citation type="submission" date="2009-09" db="EMBL/GenBank/DDBJ databases">
        <authorList>
            <person name="Weinstock G."/>
            <person name="Sodergren E."/>
            <person name="Clifton S."/>
            <person name="Fulton L."/>
            <person name="Fulton B."/>
            <person name="Courtney L."/>
            <person name="Fronick C."/>
            <person name="Harrison M."/>
            <person name="Strong C."/>
            <person name="Farmer C."/>
            <person name="Delahaunty K."/>
            <person name="Markovic C."/>
            <person name="Hall O."/>
            <person name="Minx P."/>
            <person name="Tomlinson C."/>
            <person name="Mitreva M."/>
            <person name="Nelson J."/>
            <person name="Hou S."/>
            <person name="Wollam A."/>
            <person name="Pepin K.H."/>
            <person name="Johnson M."/>
            <person name="Bhonagiri V."/>
            <person name="Nash W.E."/>
            <person name="Warren W."/>
            <person name="Chinwalla A."/>
            <person name="Mardis E.R."/>
            <person name="Wilson R.K."/>
        </authorList>
    </citation>
    <scope>NUCLEOTIDE SEQUENCE [LARGE SCALE GENOMIC DNA]</scope>
    <source>
        <strain evidence="1 2">F0254</strain>
    </source>
</reference>
<organism evidence="1 2">
    <name type="scientific">Leptotrichia hofstadii F0254</name>
    <dbReference type="NCBI Taxonomy" id="634994"/>
    <lineage>
        <taxon>Bacteria</taxon>
        <taxon>Fusobacteriati</taxon>
        <taxon>Fusobacteriota</taxon>
        <taxon>Fusobacteriia</taxon>
        <taxon>Fusobacteriales</taxon>
        <taxon>Leptotrichiaceae</taxon>
        <taxon>Leptotrichia</taxon>
    </lineage>
</organism>
<evidence type="ECO:0000313" key="1">
    <source>
        <dbReference type="EMBL" id="EEX75668.1"/>
    </source>
</evidence>
<protein>
    <submittedName>
        <fullName evidence="1">Uncharacterized protein</fullName>
    </submittedName>
</protein>
<gene>
    <name evidence="1" type="ORF">GCWU000323_00267</name>
</gene>
<dbReference type="STRING" id="634994.GCWU000323_00267"/>
<sequence length="213" mass="25970">MVKRMEKYKKFWEAVDIEYTEKEGKRKEKSKYYTKELLEKYGVKKYVNLVLDYEFIAFKPLLHCKDFNPETNEEGKTLFFDLDFSDEVYENGRKKLIWYSEKIHKKKYGKNAKKIEVNYEELDNYIPIISGRYYSYIYISKETNKIVQYSSYSDLEDESKGVYWKWTELAENFDEFIEKLYVDPKDNKEMSKEEKEQLTKFVDGLLKQLDEER</sequence>
<evidence type="ECO:0000313" key="2">
    <source>
        <dbReference type="Proteomes" id="UP000006233"/>
    </source>
</evidence>
<proteinExistence type="predicted"/>
<accession>C9MUP8</accession>
<dbReference type="EMBL" id="ACVB02000006">
    <property type="protein sequence ID" value="EEX75668.1"/>
    <property type="molecule type" value="Genomic_DNA"/>
</dbReference>